<reference evidence="10" key="1">
    <citation type="journal article" date="2019" name="Int. J. Syst. Evol. Microbiol.">
        <title>The Global Catalogue of Microorganisms (GCM) 10K type strain sequencing project: providing services to taxonomists for standard genome sequencing and annotation.</title>
        <authorList>
            <consortium name="The Broad Institute Genomics Platform"/>
            <consortium name="The Broad Institute Genome Sequencing Center for Infectious Disease"/>
            <person name="Wu L."/>
            <person name="Ma J."/>
        </authorList>
    </citation>
    <scope>NUCLEOTIDE SEQUENCE [LARGE SCALE GENOMIC DNA]</scope>
    <source>
        <strain evidence="10">CCUG 54523</strain>
    </source>
</reference>
<protein>
    <submittedName>
        <fullName evidence="9">ABC transporter permease</fullName>
    </submittedName>
</protein>
<feature type="transmembrane region" description="Helical" evidence="7">
    <location>
        <begin position="375"/>
        <end position="398"/>
    </location>
</feature>
<gene>
    <name evidence="9" type="ORF">ACFQ0P_08065</name>
</gene>
<dbReference type="InterPro" id="IPR051328">
    <property type="entry name" value="T7SS_ABC-Transporter"/>
</dbReference>
<name>A0ABW3AIH9_9MICO</name>
<evidence type="ECO:0000256" key="3">
    <source>
        <dbReference type="ARBA" id="ARBA00022475"/>
    </source>
</evidence>
<dbReference type="Proteomes" id="UP001597055">
    <property type="component" value="Unassembled WGS sequence"/>
</dbReference>
<dbReference type="RefSeq" id="WP_204978134.1">
    <property type="nucleotide sequence ID" value="NZ_JBHTII010000001.1"/>
</dbReference>
<keyword evidence="4 7" id="KW-0812">Transmembrane</keyword>
<organism evidence="9 10">
    <name type="scientific">Microbacterium insulae</name>
    <dbReference type="NCBI Taxonomy" id="483014"/>
    <lineage>
        <taxon>Bacteria</taxon>
        <taxon>Bacillati</taxon>
        <taxon>Actinomycetota</taxon>
        <taxon>Actinomycetes</taxon>
        <taxon>Micrococcales</taxon>
        <taxon>Microbacteriaceae</taxon>
        <taxon>Microbacterium</taxon>
    </lineage>
</organism>
<evidence type="ECO:0000256" key="7">
    <source>
        <dbReference type="SAM" id="Phobius"/>
    </source>
</evidence>
<evidence type="ECO:0000256" key="2">
    <source>
        <dbReference type="ARBA" id="ARBA00007783"/>
    </source>
</evidence>
<dbReference type="PANTHER" id="PTHR43077">
    <property type="entry name" value="TRANSPORT PERMEASE YVFS-RELATED"/>
    <property type="match status" value="1"/>
</dbReference>
<keyword evidence="10" id="KW-1185">Reference proteome</keyword>
<dbReference type="PANTHER" id="PTHR43077:SF8">
    <property type="entry name" value="DOXORUBICIN RESISTANCE ABC TRANSPORTER PERMEASE PROTEIN DRRB"/>
    <property type="match status" value="1"/>
</dbReference>
<comment type="caution">
    <text evidence="9">The sequence shown here is derived from an EMBL/GenBank/DDBJ whole genome shotgun (WGS) entry which is preliminary data.</text>
</comment>
<sequence length="411" mass="41998">MPASSPTTPRRTWLMPVVLIVALAVILPSVYLSATADPQEHLADLPVAVVIEPQSQRLAGAPSGLMGDAILEHTGPVRFAAMTGDELEAAMAVDRVAGAVVIPADFDASISSLFPGTRPVVVPEIAVLVNAGDGGLSNGLVAANVTPLLDDAAKRMGDALVDSVQGHLPAANHALLSDPVDVSVRPYAPLPAHSGLGTSAFYFALVLVLIAFIGASLTNPLVDAALGVIPSELGPLVARRPYAAISRTRTLLTKVAILFAAAPVASAALIAIAGGLGVAAPSWLALWAFSTTVIAAIGTSALAVFAVLGPGIGSLVNTLFFVALAMVSSGGIVPLEATPGFIRFVSLISPFRYAIDGIRSLMYFDGNLAAGLGDAWVTVVIGGLAGLLFGVCVTTLYGRVARFSRHPRVVV</sequence>
<keyword evidence="5 7" id="KW-1133">Transmembrane helix</keyword>
<evidence type="ECO:0000256" key="6">
    <source>
        <dbReference type="ARBA" id="ARBA00023136"/>
    </source>
</evidence>
<evidence type="ECO:0000256" key="4">
    <source>
        <dbReference type="ARBA" id="ARBA00022692"/>
    </source>
</evidence>
<keyword evidence="6 7" id="KW-0472">Membrane</keyword>
<comment type="similarity">
    <text evidence="2">Belongs to the ABC-2 integral membrane protein family.</text>
</comment>
<feature type="domain" description="ABC-2 type transporter transmembrane" evidence="8">
    <location>
        <begin position="18"/>
        <end position="388"/>
    </location>
</feature>
<accession>A0ABW3AIH9</accession>
<evidence type="ECO:0000256" key="1">
    <source>
        <dbReference type="ARBA" id="ARBA00004651"/>
    </source>
</evidence>
<feature type="transmembrane region" description="Helical" evidence="7">
    <location>
        <begin position="12"/>
        <end position="32"/>
    </location>
</feature>
<feature type="transmembrane region" description="Helical" evidence="7">
    <location>
        <begin position="284"/>
        <end position="308"/>
    </location>
</feature>
<feature type="transmembrane region" description="Helical" evidence="7">
    <location>
        <begin position="255"/>
        <end position="278"/>
    </location>
</feature>
<dbReference type="Pfam" id="PF12698">
    <property type="entry name" value="ABC2_membrane_3"/>
    <property type="match status" value="1"/>
</dbReference>
<comment type="subcellular location">
    <subcellularLocation>
        <location evidence="1">Cell membrane</location>
        <topology evidence="1">Multi-pass membrane protein</topology>
    </subcellularLocation>
</comment>
<evidence type="ECO:0000256" key="5">
    <source>
        <dbReference type="ARBA" id="ARBA00022989"/>
    </source>
</evidence>
<feature type="transmembrane region" description="Helical" evidence="7">
    <location>
        <begin position="200"/>
        <end position="222"/>
    </location>
</feature>
<evidence type="ECO:0000259" key="8">
    <source>
        <dbReference type="Pfam" id="PF12698"/>
    </source>
</evidence>
<dbReference type="InterPro" id="IPR013525">
    <property type="entry name" value="ABC2_TM"/>
</dbReference>
<evidence type="ECO:0000313" key="9">
    <source>
        <dbReference type="EMBL" id="MFD0790349.1"/>
    </source>
</evidence>
<feature type="transmembrane region" description="Helical" evidence="7">
    <location>
        <begin position="315"/>
        <end position="335"/>
    </location>
</feature>
<evidence type="ECO:0000313" key="10">
    <source>
        <dbReference type="Proteomes" id="UP001597055"/>
    </source>
</evidence>
<keyword evidence="3" id="KW-1003">Cell membrane</keyword>
<dbReference type="EMBL" id="JBHTII010000001">
    <property type="protein sequence ID" value="MFD0790349.1"/>
    <property type="molecule type" value="Genomic_DNA"/>
</dbReference>
<proteinExistence type="inferred from homology"/>